<protein>
    <recommendedName>
        <fullName evidence="3">Aminotransferase-like plant mobile domain-containing protein</fullName>
    </recommendedName>
</protein>
<dbReference type="EMBL" id="SDMP01000017">
    <property type="protein sequence ID" value="RYQ98479.1"/>
    <property type="molecule type" value="Genomic_DNA"/>
</dbReference>
<evidence type="ECO:0000313" key="1">
    <source>
        <dbReference type="EMBL" id="RYQ98479.1"/>
    </source>
</evidence>
<dbReference type="AlphaFoldDB" id="A0A444Y976"/>
<evidence type="ECO:0008006" key="3">
    <source>
        <dbReference type="Google" id="ProtNLM"/>
    </source>
</evidence>
<organism evidence="1 2">
    <name type="scientific">Arachis hypogaea</name>
    <name type="common">Peanut</name>
    <dbReference type="NCBI Taxonomy" id="3818"/>
    <lineage>
        <taxon>Eukaryota</taxon>
        <taxon>Viridiplantae</taxon>
        <taxon>Streptophyta</taxon>
        <taxon>Embryophyta</taxon>
        <taxon>Tracheophyta</taxon>
        <taxon>Spermatophyta</taxon>
        <taxon>Magnoliopsida</taxon>
        <taxon>eudicotyledons</taxon>
        <taxon>Gunneridae</taxon>
        <taxon>Pentapetalae</taxon>
        <taxon>rosids</taxon>
        <taxon>fabids</taxon>
        <taxon>Fabales</taxon>
        <taxon>Fabaceae</taxon>
        <taxon>Papilionoideae</taxon>
        <taxon>50 kb inversion clade</taxon>
        <taxon>dalbergioids sensu lato</taxon>
        <taxon>Dalbergieae</taxon>
        <taxon>Pterocarpus clade</taxon>
        <taxon>Arachis</taxon>
    </lineage>
</organism>
<reference evidence="1 2" key="1">
    <citation type="submission" date="2019-01" db="EMBL/GenBank/DDBJ databases">
        <title>Sequencing of cultivated peanut Arachis hypogaea provides insights into genome evolution and oil improvement.</title>
        <authorList>
            <person name="Chen X."/>
        </authorList>
    </citation>
    <scope>NUCLEOTIDE SEQUENCE [LARGE SCALE GENOMIC DNA]</scope>
    <source>
        <strain evidence="2">cv. Fuhuasheng</strain>
        <tissue evidence="1">Leaves</tissue>
    </source>
</reference>
<keyword evidence="2" id="KW-1185">Reference proteome</keyword>
<proteinExistence type="predicted"/>
<evidence type="ECO:0000313" key="2">
    <source>
        <dbReference type="Proteomes" id="UP000289738"/>
    </source>
</evidence>
<accession>A0A444Y976</accession>
<dbReference type="Proteomes" id="UP000289738">
    <property type="component" value="Chromosome B07"/>
</dbReference>
<gene>
    <name evidence="1" type="ORF">Ahy_B07g086194</name>
</gene>
<sequence length="202" mass="23390">MNVLHKLLKELANYFNLDKNKLDTSHGSFKVKPKIIGAALDHNASGDLFPDKGKTLKNLTDEMMNICIDNDQDRLMFKRFFFLYIQMAFLLPTTINKVSSVHLAPIFWMDNVTKGNWGAHVLNFIIKGITNYCLKKKKLIDSCLYTLMIVYFHLTKHVDKKGEAIPRLPWLLVVRIRVEIDGHMGIVKKAEVKKKLKEMKEK</sequence>
<comment type="caution">
    <text evidence="1">The sequence shown here is derived from an EMBL/GenBank/DDBJ whole genome shotgun (WGS) entry which is preliminary data.</text>
</comment>
<name>A0A444Y976_ARAHY</name>